<sequence>MVDLTTSYMGLRLKNPLVASASPLSHTLAGIKDLEKGGAGAIVLFSLFEEQIHHESALFEHLLTSGTQSFAESLDYFPSVNEYETLPEQYLALIAQAKASVNVPIIGSLNGMTHSGWIQYAKKIEQAGADALELNIFYIPDVTHSSAEIEQRYVDIVKTVKSVVSIPVALKLSPFFSSTGNLMQSLDNAGADGLVLFNRFYQPDFDIQTLTVNSTLHLSSNEEIRLPLLWIAMLHGKVKASLAATRGVETSVEVIKYLLAGANVVMTTSALLRHGADYLSVLLSGLEEWMLTRGYASVDEMRGVMSQQNVANPEAFERANYIRILEGFKE</sequence>
<dbReference type="GO" id="GO:0005737">
    <property type="term" value="C:cytoplasm"/>
    <property type="evidence" value="ECO:0007669"/>
    <property type="project" value="InterPro"/>
</dbReference>
<dbReference type="OrthoDB" id="9794954at2"/>
<evidence type="ECO:0000256" key="1">
    <source>
        <dbReference type="ARBA" id="ARBA00001917"/>
    </source>
</evidence>
<dbReference type="Pfam" id="PF01180">
    <property type="entry name" value="DHO_dh"/>
    <property type="match status" value="1"/>
</dbReference>
<comment type="caution">
    <text evidence="8">The sequence shown here is derived from an EMBL/GenBank/DDBJ whole genome shotgun (WGS) entry which is preliminary data.</text>
</comment>
<dbReference type="PANTHER" id="PTHR48109:SF3">
    <property type="entry name" value="SLL0744 PROTEIN"/>
    <property type="match status" value="1"/>
</dbReference>
<organism evidence="8 9">
    <name type="scientific">Thioflexithrix psekupsensis</name>
    <dbReference type="NCBI Taxonomy" id="1570016"/>
    <lineage>
        <taxon>Bacteria</taxon>
        <taxon>Pseudomonadati</taxon>
        <taxon>Pseudomonadota</taxon>
        <taxon>Gammaproteobacteria</taxon>
        <taxon>Thiotrichales</taxon>
        <taxon>Thioflexithrix</taxon>
    </lineage>
</organism>
<comment type="cofactor">
    <cofactor evidence="1">
        <name>FMN</name>
        <dbReference type="ChEBI" id="CHEBI:58210"/>
    </cofactor>
</comment>
<feature type="domain" description="Dihydroorotate dehydrogenase catalytic" evidence="7">
    <location>
        <begin position="95"/>
        <end position="290"/>
    </location>
</feature>
<dbReference type="SUPFAM" id="SSF51395">
    <property type="entry name" value="FMN-linked oxidoreductases"/>
    <property type="match status" value="1"/>
</dbReference>
<evidence type="ECO:0000256" key="4">
    <source>
        <dbReference type="ARBA" id="ARBA00022643"/>
    </source>
</evidence>
<reference evidence="8 9" key="1">
    <citation type="submission" date="2016-12" db="EMBL/GenBank/DDBJ databases">
        <title>Thioflexothrix psekupsii D3 genome sequencing and assembly.</title>
        <authorList>
            <person name="Fomenkov A."/>
            <person name="Vincze T."/>
            <person name="Grabovich M."/>
            <person name="Anton B.P."/>
            <person name="Dubinina G."/>
            <person name="Orlova M."/>
            <person name="Belousova E."/>
            <person name="Roberts R.J."/>
        </authorList>
    </citation>
    <scope>NUCLEOTIDE SEQUENCE [LARGE SCALE GENOMIC DNA]</scope>
    <source>
        <strain evidence="8">D3</strain>
    </source>
</reference>
<protein>
    <submittedName>
        <fullName evidence="8">Dihydroorotate dehydrogenase</fullName>
    </submittedName>
</protein>
<dbReference type="InterPro" id="IPR012135">
    <property type="entry name" value="Dihydroorotate_DH_1_2"/>
</dbReference>
<name>A0A251X4N3_9GAMM</name>
<keyword evidence="6" id="KW-0560">Oxidoreductase</keyword>
<dbReference type="InterPro" id="IPR050074">
    <property type="entry name" value="DHO_dehydrogenase"/>
</dbReference>
<keyword evidence="3" id="KW-0285">Flavoprotein</keyword>
<dbReference type="NCBIfam" id="NF005741">
    <property type="entry name" value="PRK07565.1"/>
    <property type="match status" value="1"/>
</dbReference>
<dbReference type="GO" id="GO:0006207">
    <property type="term" value="P:'de novo' pyrimidine nucleobase biosynthetic process"/>
    <property type="evidence" value="ECO:0007669"/>
    <property type="project" value="TreeGrafter"/>
</dbReference>
<evidence type="ECO:0000259" key="7">
    <source>
        <dbReference type="Pfam" id="PF01180"/>
    </source>
</evidence>
<dbReference type="RefSeq" id="WP_086489262.1">
    <property type="nucleotide sequence ID" value="NZ_MSLT01000023.1"/>
</dbReference>
<dbReference type="AlphaFoldDB" id="A0A251X4N3"/>
<dbReference type="GO" id="GO:0044205">
    <property type="term" value="P:'de novo' UMP biosynthetic process"/>
    <property type="evidence" value="ECO:0007669"/>
    <property type="project" value="UniProtKB-UniPathway"/>
</dbReference>
<evidence type="ECO:0000256" key="5">
    <source>
        <dbReference type="ARBA" id="ARBA00022975"/>
    </source>
</evidence>
<evidence type="ECO:0000256" key="2">
    <source>
        <dbReference type="ARBA" id="ARBA00004725"/>
    </source>
</evidence>
<evidence type="ECO:0000256" key="3">
    <source>
        <dbReference type="ARBA" id="ARBA00022630"/>
    </source>
</evidence>
<dbReference type="UniPathway" id="UPA00070"/>
<evidence type="ECO:0000256" key="6">
    <source>
        <dbReference type="ARBA" id="ARBA00023002"/>
    </source>
</evidence>
<keyword evidence="4" id="KW-0288">FMN</keyword>
<keyword evidence="9" id="KW-1185">Reference proteome</keyword>
<evidence type="ECO:0000313" key="9">
    <source>
        <dbReference type="Proteomes" id="UP000194798"/>
    </source>
</evidence>
<proteinExistence type="predicted"/>
<dbReference type="InterPro" id="IPR013785">
    <property type="entry name" value="Aldolase_TIM"/>
</dbReference>
<dbReference type="PANTHER" id="PTHR48109">
    <property type="entry name" value="DIHYDROOROTATE DEHYDROGENASE (QUINONE), MITOCHONDRIAL-RELATED"/>
    <property type="match status" value="1"/>
</dbReference>
<dbReference type="GO" id="GO:0004152">
    <property type="term" value="F:dihydroorotate dehydrogenase activity"/>
    <property type="evidence" value="ECO:0007669"/>
    <property type="project" value="InterPro"/>
</dbReference>
<keyword evidence="5" id="KW-0665">Pyrimidine biosynthesis</keyword>
<evidence type="ECO:0000313" key="8">
    <source>
        <dbReference type="EMBL" id="OUD12315.1"/>
    </source>
</evidence>
<dbReference type="EMBL" id="MSLT01000023">
    <property type="protein sequence ID" value="OUD12315.1"/>
    <property type="molecule type" value="Genomic_DNA"/>
</dbReference>
<dbReference type="CDD" id="cd04739">
    <property type="entry name" value="DHOD_like"/>
    <property type="match status" value="1"/>
</dbReference>
<dbReference type="Gene3D" id="3.20.20.70">
    <property type="entry name" value="Aldolase class I"/>
    <property type="match status" value="1"/>
</dbReference>
<comment type="pathway">
    <text evidence="2">Pyrimidine metabolism; UMP biosynthesis via de novo pathway.</text>
</comment>
<dbReference type="PIRSF" id="PIRSF000164">
    <property type="entry name" value="DHO_oxidase"/>
    <property type="match status" value="1"/>
</dbReference>
<accession>A0A251X4N3</accession>
<dbReference type="InterPro" id="IPR005720">
    <property type="entry name" value="Dihydroorotate_DH_cat"/>
</dbReference>
<gene>
    <name evidence="8" type="ORF">TPSD3_14460</name>
</gene>
<dbReference type="Proteomes" id="UP000194798">
    <property type="component" value="Unassembled WGS sequence"/>
</dbReference>